<reference evidence="1 2" key="1">
    <citation type="journal article" date="2021" name="MBio">
        <title>A New Model Trypanosomatid, Novymonas esmeraldas: Genomic Perception of Its 'Candidatus Pandoraea novymonadis' Endosymbiont.</title>
        <authorList>
            <person name="Zakharova A."/>
            <person name="Saura A."/>
            <person name="Butenko A."/>
            <person name="Podesvova L."/>
            <person name="Warmusova S."/>
            <person name="Kostygov A.Y."/>
            <person name="Nenarokova A."/>
            <person name="Lukes J."/>
            <person name="Opperdoes F.R."/>
            <person name="Yurchenko V."/>
        </authorList>
    </citation>
    <scope>NUCLEOTIDE SEQUENCE [LARGE SCALE GENOMIC DNA]</scope>
    <source>
        <strain evidence="1 2">E262AT.01</strain>
    </source>
</reference>
<comment type="caution">
    <text evidence="1">The sequence shown here is derived from an EMBL/GenBank/DDBJ whole genome shotgun (WGS) entry which is preliminary data.</text>
</comment>
<evidence type="ECO:0000313" key="1">
    <source>
        <dbReference type="EMBL" id="KAK7201229.1"/>
    </source>
</evidence>
<proteinExistence type="predicted"/>
<name>A0AAW0F6D6_9TRYP</name>
<organism evidence="1 2">
    <name type="scientific">Novymonas esmeraldas</name>
    <dbReference type="NCBI Taxonomy" id="1808958"/>
    <lineage>
        <taxon>Eukaryota</taxon>
        <taxon>Discoba</taxon>
        <taxon>Euglenozoa</taxon>
        <taxon>Kinetoplastea</taxon>
        <taxon>Metakinetoplastina</taxon>
        <taxon>Trypanosomatida</taxon>
        <taxon>Trypanosomatidae</taxon>
        <taxon>Novymonas</taxon>
    </lineage>
</organism>
<accession>A0AAW0F6D6</accession>
<keyword evidence="2" id="KW-1185">Reference proteome</keyword>
<gene>
    <name evidence="1" type="ORF">NESM_000184500</name>
</gene>
<dbReference type="EMBL" id="JAECZO010000012">
    <property type="protein sequence ID" value="KAK7201229.1"/>
    <property type="molecule type" value="Genomic_DNA"/>
</dbReference>
<dbReference type="Proteomes" id="UP001430356">
    <property type="component" value="Unassembled WGS sequence"/>
</dbReference>
<dbReference type="AlphaFoldDB" id="A0AAW0F6D6"/>
<sequence>MRRITRAGARRTHAGQLTPRRLDAPLPACIPLPAARSASGVAASSSPAEESLVVRKARLMTTTASARAMNRHRLRELLHECTPEVRQAVCGAPAAHRRRDVWPRAAPVDAALPPLSRAGTETDGGLAVDWYGAPPGTCMETAYFSGHQSQRWRTFFHDNYYTRREPTAPLLRCPACVAARLRGDASAPPPLWMEPESLQRHLSYIHAAELFTPQELRPYNAQVTRELQYSCGLAPASPHTTTSSSSSSIGATPGAWKPQPACVVMVVDSANVELSSAAEMLEMLRSPKVRRTLSDFPVAVCVTHEIFMPATSKTLHALFQLARLHPASTLHLLLANTSLESGDLLTSSVLSHLLLASPRRAVPPVVLLTSDLQQSRALTDMFGGPALGSGCGGQVHWVKPLTAAQLIVDLQMAVEASQDLV</sequence>
<protein>
    <submittedName>
        <fullName evidence="1">Uncharacterized protein</fullName>
    </submittedName>
</protein>
<evidence type="ECO:0000313" key="2">
    <source>
        <dbReference type="Proteomes" id="UP001430356"/>
    </source>
</evidence>